<organism evidence="1">
    <name type="scientific">marine sediment metagenome</name>
    <dbReference type="NCBI Taxonomy" id="412755"/>
    <lineage>
        <taxon>unclassified sequences</taxon>
        <taxon>metagenomes</taxon>
        <taxon>ecological metagenomes</taxon>
    </lineage>
</organism>
<accession>X1UFA1</accession>
<reference evidence="1" key="1">
    <citation type="journal article" date="2014" name="Front. Microbiol.">
        <title>High frequency of phylogenetically diverse reductive dehalogenase-homologous genes in deep subseafloor sedimentary metagenomes.</title>
        <authorList>
            <person name="Kawai M."/>
            <person name="Futagami T."/>
            <person name="Toyoda A."/>
            <person name="Takaki Y."/>
            <person name="Nishi S."/>
            <person name="Hori S."/>
            <person name="Arai W."/>
            <person name="Tsubouchi T."/>
            <person name="Morono Y."/>
            <person name="Uchiyama I."/>
            <person name="Ito T."/>
            <person name="Fujiyama A."/>
            <person name="Inagaki F."/>
            <person name="Takami H."/>
        </authorList>
    </citation>
    <scope>NUCLEOTIDE SEQUENCE</scope>
    <source>
        <strain evidence="1">Expedition CK06-06</strain>
    </source>
</reference>
<gene>
    <name evidence="1" type="ORF">S12H4_32166</name>
</gene>
<dbReference type="AlphaFoldDB" id="X1UFA1"/>
<proteinExistence type="predicted"/>
<protein>
    <submittedName>
        <fullName evidence="1">Uncharacterized protein</fullName>
    </submittedName>
</protein>
<dbReference type="EMBL" id="BARW01018839">
    <property type="protein sequence ID" value="GAJ02252.1"/>
    <property type="molecule type" value="Genomic_DNA"/>
</dbReference>
<evidence type="ECO:0000313" key="1">
    <source>
        <dbReference type="EMBL" id="GAJ02252.1"/>
    </source>
</evidence>
<name>X1UFA1_9ZZZZ</name>
<comment type="caution">
    <text evidence="1">The sequence shown here is derived from an EMBL/GenBank/DDBJ whole genome shotgun (WGS) entry which is preliminary data.</text>
</comment>
<sequence length="183" mass="21993">GGIIFVFGLLFYLLRRIITRYSPGKPRIRFDIDPLNDIKNFDTLWSKTKEVISHHNNDEIQHDPSPIIQELWDSIKTSFYDRPPFKSYLILTRERFDYYYVDFTFNTEYIDVKFQLDFLFHRSSLLKNHEPDVLVTVTILEPSKPHADDIWDKYAILTLMMDISYILRKGIENFNKKYEKTQL</sequence>
<feature type="non-terminal residue" evidence="1">
    <location>
        <position position="1"/>
    </location>
</feature>